<gene>
    <name evidence="6" type="ORF">MUK42_07971</name>
</gene>
<dbReference type="InterPro" id="IPR011992">
    <property type="entry name" value="EF-hand-dom_pair"/>
</dbReference>
<evidence type="ECO:0000256" key="4">
    <source>
        <dbReference type="SAM" id="MobiDB-lite"/>
    </source>
</evidence>
<evidence type="ECO:0000259" key="5">
    <source>
        <dbReference type="PROSITE" id="PS50222"/>
    </source>
</evidence>
<accession>A0A9E7HDP7</accession>
<dbReference type="EMBL" id="CP097510">
    <property type="protein sequence ID" value="URE31620.1"/>
    <property type="molecule type" value="Genomic_DNA"/>
</dbReference>
<keyword evidence="3" id="KW-0106">Calcium</keyword>
<evidence type="ECO:0000256" key="1">
    <source>
        <dbReference type="ARBA" id="ARBA00022737"/>
    </source>
</evidence>
<dbReference type="AlphaFoldDB" id="A0A9E7HDP7"/>
<proteinExistence type="inferred from homology"/>
<keyword evidence="7" id="KW-1185">Reference proteome</keyword>
<dbReference type="GO" id="GO:0005509">
    <property type="term" value="F:calcium ion binding"/>
    <property type="evidence" value="ECO:0007669"/>
    <property type="project" value="UniProtKB-UniRule"/>
</dbReference>
<comment type="function">
    <text evidence="3">Acts as a calcium sensor. CBL proteins interact with CIPK serine-threonine protein kinases. Binding of a CBL protein to the regulatory NAF domain of a CIPK protein lead to the activation of the kinase in a calcium-dependent manner.</text>
</comment>
<dbReference type="GO" id="GO:0016020">
    <property type="term" value="C:membrane"/>
    <property type="evidence" value="ECO:0007669"/>
    <property type="project" value="UniProtKB-SubCell"/>
</dbReference>
<reference evidence="6" key="1">
    <citation type="submission" date="2022-05" db="EMBL/GenBank/DDBJ databases">
        <title>The Musa troglodytarum L. genome provides insights into the mechanism of non-climacteric behaviour and enrichment of carotenoids.</title>
        <authorList>
            <person name="Wang J."/>
        </authorList>
    </citation>
    <scope>NUCLEOTIDE SEQUENCE</scope>
    <source>
        <tissue evidence="6">Leaf</tissue>
    </source>
</reference>
<dbReference type="CDD" id="cd00051">
    <property type="entry name" value="EFh"/>
    <property type="match status" value="1"/>
</dbReference>
<dbReference type="InterPro" id="IPR002048">
    <property type="entry name" value="EF_hand_dom"/>
</dbReference>
<dbReference type="GO" id="GO:0019900">
    <property type="term" value="F:kinase binding"/>
    <property type="evidence" value="ECO:0007669"/>
    <property type="project" value="UniProtKB-UniRule"/>
</dbReference>
<dbReference type="Gene3D" id="1.10.238.10">
    <property type="entry name" value="EF-hand"/>
    <property type="match status" value="1"/>
</dbReference>
<dbReference type="SMART" id="SM00054">
    <property type="entry name" value="EFh"/>
    <property type="match status" value="3"/>
</dbReference>
<evidence type="ECO:0000313" key="6">
    <source>
        <dbReference type="EMBL" id="URE31620.1"/>
    </source>
</evidence>
<dbReference type="OrthoDB" id="191686at2759"/>
<dbReference type="SUPFAM" id="SSF47473">
    <property type="entry name" value="EF-hand"/>
    <property type="match status" value="1"/>
</dbReference>
<protein>
    <recommendedName>
        <fullName evidence="3">Calcineurin B-like protein</fullName>
    </recommendedName>
</protein>
<feature type="region of interest" description="Disordered" evidence="4">
    <location>
        <begin position="1"/>
        <end position="20"/>
    </location>
</feature>
<evidence type="ECO:0000313" key="7">
    <source>
        <dbReference type="Proteomes" id="UP001055439"/>
    </source>
</evidence>
<dbReference type="FunFam" id="1.10.238.10:FF:000073">
    <property type="entry name" value="calcineurin B-like protein 3"/>
    <property type="match status" value="1"/>
</dbReference>
<name>A0A9E7HDP7_9LILI</name>
<organism evidence="6 7">
    <name type="scientific">Musa troglodytarum</name>
    <name type="common">fe'i banana</name>
    <dbReference type="NCBI Taxonomy" id="320322"/>
    <lineage>
        <taxon>Eukaryota</taxon>
        <taxon>Viridiplantae</taxon>
        <taxon>Streptophyta</taxon>
        <taxon>Embryophyta</taxon>
        <taxon>Tracheophyta</taxon>
        <taxon>Spermatophyta</taxon>
        <taxon>Magnoliopsida</taxon>
        <taxon>Liliopsida</taxon>
        <taxon>Zingiberales</taxon>
        <taxon>Musaceae</taxon>
        <taxon>Musa</taxon>
    </lineage>
</organism>
<feature type="domain" description="EF-hand" evidence="5">
    <location>
        <begin position="186"/>
        <end position="221"/>
    </location>
</feature>
<keyword evidence="1 3" id="KW-0677">Repeat</keyword>
<comment type="subcellular location">
    <subcellularLocation>
        <location evidence="3">Membrane</location>
    </subcellularLocation>
</comment>
<dbReference type="PROSITE" id="PS50222">
    <property type="entry name" value="EF_HAND_2"/>
    <property type="match status" value="2"/>
</dbReference>
<comment type="subunit">
    <text evidence="3">Homodimer. Interacts with CIPK.</text>
</comment>
<dbReference type="InterPro" id="IPR045198">
    <property type="entry name" value="CNBL1-10"/>
</dbReference>
<dbReference type="PANTHER" id="PTHR23056">
    <property type="entry name" value="CALCINEURIN B"/>
    <property type="match status" value="1"/>
</dbReference>
<dbReference type="GO" id="GO:0019722">
    <property type="term" value="P:calcium-mediated signaling"/>
    <property type="evidence" value="ECO:0007669"/>
    <property type="project" value="UniProtKB-UniRule"/>
</dbReference>
<dbReference type="PANTHER" id="PTHR23056:SF26">
    <property type="entry name" value="CALCINEURIN B-LIKE PROTEIN 10"/>
    <property type="match status" value="1"/>
</dbReference>
<sequence>MTTGERSADQRFPGTPTDHLTSDSLRSSCMTVGERLCAVFIPIFAIVEALICVAADCFDHRPFLVRRSPPPKTFDFARLAHDSRCCIDHVLLRYRFVCLQKRLLFVVEVTVNEVEALYELYKKLGNSMTSDGLIHKEELQLALFNTLTGENLFLDRVFDLFDEKKNGAIGFEEFIRVLCVFHPCAPLDDKIEFAFRLHDLGQTGFIERKEVKQMVIALLRESDIMLSDDLLEAILDVTFAEAVDGDDKINREEWKDFVMRRPNLLKNMTLPYLEDVTTAFPSFVFNTEVEE</sequence>
<keyword evidence="3" id="KW-0479">Metal-binding</keyword>
<evidence type="ECO:0000256" key="3">
    <source>
        <dbReference type="RuleBase" id="RU369080"/>
    </source>
</evidence>
<dbReference type="PRINTS" id="PR00450">
    <property type="entry name" value="RECOVERIN"/>
</dbReference>
<comment type="similarity">
    <text evidence="2 3">Belongs to the calcineurin regulatory subunit family.</text>
</comment>
<feature type="domain" description="EF-hand" evidence="5">
    <location>
        <begin position="149"/>
        <end position="184"/>
    </location>
</feature>
<evidence type="ECO:0000256" key="2">
    <source>
        <dbReference type="ARBA" id="ARBA00023774"/>
    </source>
</evidence>
<keyword evidence="3" id="KW-0472">Membrane</keyword>
<dbReference type="Proteomes" id="UP001055439">
    <property type="component" value="Chromosome 8"/>
</dbReference>